<sequence>MLVLLPPSETKRLGGTGEPLDLRTLTYPSLHSSRRVLVRALVGLAKHPDAMMAALKLGRTQAGEIGRNRTLATSATMPVLDRYTGVLYDALDAATLTSAGRAWAGEHVRVHSALFGPVGALDLIPAYRLSHDSRLPDLPLKKHWSGPVEKALRGTDGLLLDLRSAGYAALGPAPVRADSLFLRVVTQASDGRTRALNHFNKTAKGAFSRALIEHAESFDGVIALLDWAESAGFTLRPGAAGEVDLVVDQLVGASQA</sequence>
<accession>A0A4R9BCQ6</accession>
<evidence type="ECO:0000313" key="1">
    <source>
        <dbReference type="EMBL" id="TFD81137.1"/>
    </source>
</evidence>
<dbReference type="EMBL" id="SOHH01000038">
    <property type="protein sequence ID" value="TFD81137.1"/>
    <property type="molecule type" value="Genomic_DNA"/>
</dbReference>
<dbReference type="GO" id="GO:0033194">
    <property type="term" value="P:response to hydroperoxide"/>
    <property type="evidence" value="ECO:0007669"/>
    <property type="project" value="TreeGrafter"/>
</dbReference>
<dbReference type="Pfam" id="PF03883">
    <property type="entry name" value="H2O2_YaaD"/>
    <property type="match status" value="1"/>
</dbReference>
<comment type="caution">
    <text evidence="1">The sequence shown here is derived from an EMBL/GenBank/DDBJ whole genome shotgun (WGS) entry which is preliminary data.</text>
</comment>
<dbReference type="PANTHER" id="PTHR30283">
    <property type="entry name" value="PEROXIDE STRESS RESPONSE PROTEIN YAAA"/>
    <property type="match status" value="1"/>
</dbReference>
<dbReference type="PANTHER" id="PTHR30283:SF4">
    <property type="entry name" value="PEROXIDE STRESS RESISTANCE PROTEIN YAAA"/>
    <property type="match status" value="1"/>
</dbReference>
<dbReference type="AlphaFoldDB" id="A0A4R9BCQ6"/>
<keyword evidence="2" id="KW-1185">Reference proteome</keyword>
<protein>
    <submittedName>
        <fullName evidence="1">Peroxide stress protein YaaA</fullName>
    </submittedName>
</protein>
<dbReference type="OrthoDB" id="3210767at2"/>
<dbReference type="Proteomes" id="UP000298313">
    <property type="component" value="Unassembled WGS sequence"/>
</dbReference>
<evidence type="ECO:0000313" key="2">
    <source>
        <dbReference type="Proteomes" id="UP000298313"/>
    </source>
</evidence>
<dbReference type="GO" id="GO:0005829">
    <property type="term" value="C:cytosol"/>
    <property type="evidence" value="ECO:0007669"/>
    <property type="project" value="TreeGrafter"/>
</dbReference>
<gene>
    <name evidence="1" type="ORF">E3T48_03785</name>
</gene>
<organism evidence="1 2">
    <name type="scientific">Cryobacterium fucosi</name>
    <dbReference type="NCBI Taxonomy" id="1259157"/>
    <lineage>
        <taxon>Bacteria</taxon>
        <taxon>Bacillati</taxon>
        <taxon>Actinomycetota</taxon>
        <taxon>Actinomycetes</taxon>
        <taxon>Micrococcales</taxon>
        <taxon>Microbacteriaceae</taxon>
        <taxon>Cryobacterium</taxon>
    </lineage>
</organism>
<dbReference type="RefSeq" id="WP_134522520.1">
    <property type="nucleotide sequence ID" value="NZ_SOHH01000038.1"/>
</dbReference>
<proteinExistence type="predicted"/>
<name>A0A4R9BCQ6_9MICO</name>
<reference evidence="1 2" key="1">
    <citation type="submission" date="2019-03" db="EMBL/GenBank/DDBJ databases">
        <title>Genomics of glacier-inhabiting Cryobacterium strains.</title>
        <authorList>
            <person name="Liu Q."/>
            <person name="Xin Y.-H."/>
        </authorList>
    </citation>
    <scope>NUCLEOTIDE SEQUENCE [LARGE SCALE GENOMIC DNA]</scope>
    <source>
        <strain evidence="1 2">Hh4</strain>
    </source>
</reference>
<dbReference type="InterPro" id="IPR005583">
    <property type="entry name" value="YaaA"/>
</dbReference>